<dbReference type="EMBL" id="BMXF01000002">
    <property type="protein sequence ID" value="GHB66959.1"/>
    <property type="molecule type" value="Genomic_DNA"/>
</dbReference>
<dbReference type="Gene3D" id="3.40.50.1820">
    <property type="entry name" value="alpha/beta hydrolase"/>
    <property type="match status" value="1"/>
</dbReference>
<sequence length="334" mass="36375">MKKFFLWTGGLVGLLAVGYLVGPDVPDANLDPALPAVTQNLTELEAEITRSETAVPNLKKDNEARIVWADTAKQKTPYSIVYIHGFGASQAEGDPVHRELAKRYGANLYLARLHDAGINDPDAFDDLTPENFLAGAKRALAIGEAIGDSVIVMGTSAGGLLTVYLAATHPEIKGIVLYSPCMAVANPAMKLATRPWGQQILNTAVGKHRVNDDTSERSNYWLKSYHSNGLMTLQQTIDAVARPEVYEKVTVPAFVGYYYKNEEEQDQVVSVAAIKDMFPQLGTPDALKVERAFPNSGDHVIASHFTSNDVAGVQKATEDFFEKILKMKPGEVGR</sequence>
<name>A0A8J3D3P7_9BACT</name>
<evidence type="ECO:0000313" key="3">
    <source>
        <dbReference type="Proteomes" id="UP000598271"/>
    </source>
</evidence>
<dbReference type="SUPFAM" id="SSF53474">
    <property type="entry name" value="alpha/beta-Hydrolases"/>
    <property type="match status" value="1"/>
</dbReference>
<dbReference type="AlphaFoldDB" id="A0A8J3D3P7"/>
<dbReference type="RefSeq" id="WP_189564337.1">
    <property type="nucleotide sequence ID" value="NZ_BMXF01000002.1"/>
</dbReference>
<evidence type="ECO:0000259" key="1">
    <source>
        <dbReference type="Pfam" id="PF12697"/>
    </source>
</evidence>
<accession>A0A8J3D3P7</accession>
<dbReference type="Proteomes" id="UP000598271">
    <property type="component" value="Unassembled WGS sequence"/>
</dbReference>
<feature type="domain" description="AB hydrolase-1" evidence="1">
    <location>
        <begin position="80"/>
        <end position="299"/>
    </location>
</feature>
<organism evidence="2 3">
    <name type="scientific">Persicitalea jodogahamensis</name>
    <dbReference type="NCBI Taxonomy" id="402147"/>
    <lineage>
        <taxon>Bacteria</taxon>
        <taxon>Pseudomonadati</taxon>
        <taxon>Bacteroidota</taxon>
        <taxon>Cytophagia</taxon>
        <taxon>Cytophagales</taxon>
        <taxon>Spirosomataceae</taxon>
        <taxon>Persicitalea</taxon>
    </lineage>
</organism>
<dbReference type="GO" id="GO:0016787">
    <property type="term" value="F:hydrolase activity"/>
    <property type="evidence" value="ECO:0007669"/>
    <property type="project" value="UniProtKB-KW"/>
</dbReference>
<dbReference type="InterPro" id="IPR029058">
    <property type="entry name" value="AB_hydrolase_fold"/>
</dbReference>
<evidence type="ECO:0000313" key="2">
    <source>
        <dbReference type="EMBL" id="GHB66959.1"/>
    </source>
</evidence>
<gene>
    <name evidence="2" type="ORF">GCM10007390_20310</name>
</gene>
<dbReference type="Pfam" id="PF12697">
    <property type="entry name" value="Abhydrolase_6"/>
    <property type="match status" value="1"/>
</dbReference>
<keyword evidence="2" id="KW-0378">Hydrolase</keyword>
<keyword evidence="3" id="KW-1185">Reference proteome</keyword>
<dbReference type="InterPro" id="IPR000073">
    <property type="entry name" value="AB_hydrolase_1"/>
</dbReference>
<reference evidence="2 3" key="1">
    <citation type="journal article" date="2014" name="Int. J. Syst. Evol. Microbiol.">
        <title>Complete genome sequence of Corynebacterium casei LMG S-19264T (=DSM 44701T), isolated from a smear-ripened cheese.</title>
        <authorList>
            <consortium name="US DOE Joint Genome Institute (JGI-PGF)"/>
            <person name="Walter F."/>
            <person name="Albersmeier A."/>
            <person name="Kalinowski J."/>
            <person name="Ruckert C."/>
        </authorList>
    </citation>
    <scope>NUCLEOTIDE SEQUENCE [LARGE SCALE GENOMIC DNA]</scope>
    <source>
        <strain evidence="2 3">KCTC 12866</strain>
    </source>
</reference>
<protein>
    <submittedName>
        <fullName evidence="2">Alpha/beta hydrolase</fullName>
    </submittedName>
</protein>
<proteinExistence type="predicted"/>
<comment type="caution">
    <text evidence="2">The sequence shown here is derived from an EMBL/GenBank/DDBJ whole genome shotgun (WGS) entry which is preliminary data.</text>
</comment>